<dbReference type="PROSITE" id="PS50109">
    <property type="entry name" value="HIS_KIN"/>
    <property type="match status" value="1"/>
</dbReference>
<dbReference type="InterPro" id="IPR036890">
    <property type="entry name" value="HATPase_C_sf"/>
</dbReference>
<dbReference type="InterPro" id="IPR009057">
    <property type="entry name" value="Homeodomain-like_sf"/>
</dbReference>
<comment type="caution">
    <text evidence="16">The sequence shown here is derived from an EMBL/GenBank/DDBJ whole genome shotgun (WGS) entry which is preliminary data.</text>
</comment>
<feature type="transmembrane region" description="Helical" evidence="12">
    <location>
        <begin position="799"/>
        <end position="820"/>
    </location>
</feature>
<keyword evidence="7" id="KW-0067">ATP-binding</keyword>
<dbReference type="SUPFAM" id="SSF55874">
    <property type="entry name" value="ATPase domain of HSP90 chaperone/DNA topoisomerase II/histidine kinase"/>
    <property type="match status" value="1"/>
</dbReference>
<evidence type="ECO:0000259" key="15">
    <source>
        <dbReference type="PROSITE" id="PS50110"/>
    </source>
</evidence>
<dbReference type="GO" id="GO:0000155">
    <property type="term" value="F:phosphorelay sensor kinase activity"/>
    <property type="evidence" value="ECO:0007669"/>
    <property type="project" value="InterPro"/>
</dbReference>
<dbReference type="FunFam" id="2.60.40.10:FF:000791">
    <property type="entry name" value="Two-component system sensor histidine kinase/response regulator"/>
    <property type="match status" value="1"/>
</dbReference>
<dbReference type="SUPFAM" id="SSF46689">
    <property type="entry name" value="Homeodomain-like"/>
    <property type="match status" value="1"/>
</dbReference>
<evidence type="ECO:0000256" key="2">
    <source>
        <dbReference type="ARBA" id="ARBA00012438"/>
    </source>
</evidence>
<dbReference type="InterPro" id="IPR003594">
    <property type="entry name" value="HATPase_dom"/>
</dbReference>
<keyword evidence="4" id="KW-0808">Transferase</keyword>
<comment type="catalytic activity">
    <reaction evidence="1">
        <text>ATP + protein L-histidine = ADP + protein N-phospho-L-histidine.</text>
        <dbReference type="EC" id="2.7.13.3"/>
    </reaction>
</comment>
<dbReference type="GO" id="GO:0043565">
    <property type="term" value="F:sequence-specific DNA binding"/>
    <property type="evidence" value="ECO:0007669"/>
    <property type="project" value="InterPro"/>
</dbReference>
<evidence type="ECO:0000256" key="5">
    <source>
        <dbReference type="ARBA" id="ARBA00022741"/>
    </source>
</evidence>
<protein>
    <recommendedName>
        <fullName evidence="2">histidine kinase</fullName>
        <ecNumber evidence="2">2.7.13.3</ecNumber>
    </recommendedName>
</protein>
<dbReference type="PANTHER" id="PTHR43547:SF2">
    <property type="entry name" value="HYBRID SIGNAL TRANSDUCTION HISTIDINE KINASE C"/>
    <property type="match status" value="1"/>
</dbReference>
<dbReference type="GO" id="GO:0005524">
    <property type="term" value="F:ATP binding"/>
    <property type="evidence" value="ECO:0007669"/>
    <property type="project" value="UniProtKB-KW"/>
</dbReference>
<accession>A0A434AU74</accession>
<dbReference type="Pfam" id="PF00072">
    <property type="entry name" value="Response_reg"/>
    <property type="match status" value="1"/>
</dbReference>
<dbReference type="InterPro" id="IPR011123">
    <property type="entry name" value="Y_Y_Y"/>
</dbReference>
<dbReference type="InterPro" id="IPR018060">
    <property type="entry name" value="HTH_AraC"/>
</dbReference>
<dbReference type="CDD" id="cd00082">
    <property type="entry name" value="HisKA"/>
    <property type="match status" value="1"/>
</dbReference>
<reference evidence="16 17" key="1">
    <citation type="submission" date="2018-11" db="EMBL/GenBank/DDBJ databases">
        <title>Parancylomarina longa gen. nov., sp. nov., isolated from sediments of southern Okinawa.</title>
        <authorList>
            <person name="Fu T."/>
        </authorList>
    </citation>
    <scope>NUCLEOTIDE SEQUENCE [LARGE SCALE GENOMIC DNA]</scope>
    <source>
        <strain evidence="16 17">T3-2 S1-C</strain>
    </source>
</reference>
<gene>
    <name evidence="16" type="ORF">DLK05_10180</name>
</gene>
<dbReference type="PANTHER" id="PTHR43547">
    <property type="entry name" value="TWO-COMPONENT HISTIDINE KINASE"/>
    <property type="match status" value="1"/>
</dbReference>
<keyword evidence="12" id="KW-0812">Transmembrane</keyword>
<evidence type="ECO:0000313" key="16">
    <source>
        <dbReference type="EMBL" id="RUT78008.1"/>
    </source>
</evidence>
<dbReference type="InterPro" id="IPR004358">
    <property type="entry name" value="Sig_transdc_His_kin-like_C"/>
</dbReference>
<keyword evidence="9" id="KW-0805">Transcription regulation</keyword>
<dbReference type="Pfam" id="PF07495">
    <property type="entry name" value="Y_Y_Y"/>
    <property type="match status" value="1"/>
</dbReference>
<evidence type="ECO:0000256" key="8">
    <source>
        <dbReference type="ARBA" id="ARBA00023012"/>
    </source>
</evidence>
<feature type="domain" description="HTH araC/xylS-type" evidence="13">
    <location>
        <begin position="1268"/>
        <end position="1367"/>
    </location>
</feature>
<dbReference type="FunFam" id="3.30.565.10:FF:000037">
    <property type="entry name" value="Hybrid sensor histidine kinase/response regulator"/>
    <property type="match status" value="1"/>
</dbReference>
<dbReference type="Gene3D" id="2.130.10.10">
    <property type="entry name" value="YVTN repeat-like/Quinoprotein amine dehydrogenase"/>
    <property type="match status" value="3"/>
</dbReference>
<evidence type="ECO:0000256" key="11">
    <source>
        <dbReference type="PROSITE-ProRule" id="PRU00169"/>
    </source>
</evidence>
<dbReference type="SUPFAM" id="SSF52172">
    <property type="entry name" value="CheY-like"/>
    <property type="match status" value="1"/>
</dbReference>
<keyword evidence="8" id="KW-0902">Two-component regulatory system</keyword>
<keyword evidence="12" id="KW-1133">Transmembrane helix</keyword>
<evidence type="ECO:0000256" key="3">
    <source>
        <dbReference type="ARBA" id="ARBA00022553"/>
    </source>
</evidence>
<keyword evidence="6" id="KW-0418">Kinase</keyword>
<dbReference type="Pfam" id="PF07494">
    <property type="entry name" value="Reg_prop"/>
    <property type="match status" value="4"/>
</dbReference>
<dbReference type="Pfam" id="PF02518">
    <property type="entry name" value="HATPase_c"/>
    <property type="match status" value="1"/>
</dbReference>
<dbReference type="EMBL" id="RJJX01000012">
    <property type="protein sequence ID" value="RUT78008.1"/>
    <property type="molecule type" value="Genomic_DNA"/>
</dbReference>
<dbReference type="InterPro" id="IPR001789">
    <property type="entry name" value="Sig_transdc_resp-reg_receiver"/>
</dbReference>
<dbReference type="SMART" id="SM00448">
    <property type="entry name" value="REC"/>
    <property type="match status" value="1"/>
</dbReference>
<keyword evidence="10" id="KW-0804">Transcription</keyword>
<evidence type="ECO:0000256" key="10">
    <source>
        <dbReference type="ARBA" id="ARBA00023163"/>
    </source>
</evidence>
<keyword evidence="5" id="KW-0547">Nucleotide-binding</keyword>
<dbReference type="Pfam" id="PF12833">
    <property type="entry name" value="HTH_18"/>
    <property type="match status" value="1"/>
</dbReference>
<dbReference type="SUPFAM" id="SSF63829">
    <property type="entry name" value="Calcium-dependent phosphotriesterase"/>
    <property type="match status" value="3"/>
</dbReference>
<dbReference type="Gene3D" id="2.60.40.10">
    <property type="entry name" value="Immunoglobulins"/>
    <property type="match status" value="1"/>
</dbReference>
<dbReference type="SMART" id="SM00342">
    <property type="entry name" value="HTH_ARAC"/>
    <property type="match status" value="1"/>
</dbReference>
<keyword evidence="12" id="KW-0472">Membrane</keyword>
<dbReference type="PROSITE" id="PS50110">
    <property type="entry name" value="RESPONSE_REGULATORY"/>
    <property type="match status" value="1"/>
</dbReference>
<dbReference type="SUPFAM" id="SSF47384">
    <property type="entry name" value="Homodimeric domain of signal transducing histidine kinase"/>
    <property type="match status" value="1"/>
</dbReference>
<evidence type="ECO:0000256" key="4">
    <source>
        <dbReference type="ARBA" id="ARBA00022679"/>
    </source>
</evidence>
<dbReference type="OrthoDB" id="717811at2"/>
<dbReference type="InterPro" id="IPR015943">
    <property type="entry name" value="WD40/YVTN_repeat-like_dom_sf"/>
</dbReference>
<dbReference type="PROSITE" id="PS01124">
    <property type="entry name" value="HTH_ARAC_FAMILY_2"/>
    <property type="match status" value="1"/>
</dbReference>
<feature type="domain" description="Histidine kinase" evidence="14">
    <location>
        <begin position="852"/>
        <end position="1070"/>
    </location>
</feature>
<keyword evidence="3 11" id="KW-0597">Phosphoprotein</keyword>
<dbReference type="SMART" id="SM00387">
    <property type="entry name" value="HATPase_c"/>
    <property type="match status" value="1"/>
</dbReference>
<sequence length="1367" mass="155480">MVKNFLIGLISILILSGFKPINWRHDHISNSDGLSNSAVTSIFKDSRGFMWFGTWDGLNRFDGSNIKVFKPDIYINGSISNNIIRNIIEDKTGKLWIVTEKGLNSYNFNQESFTPFLQNIKNNRYRENSFHAIIGPDSLLWCSVYNYGITHFDLQTKTFLAPIKLAKEPKLLQNIEGLFFSPKGILWVINSNGAVFALKNVDQWKITKQFNLSSHSEVLPEKNWFVNDGKNNFLIVGLAKGGFLVINLENGKSTILHKGDKNFNVTTISKGMRKGIFWGGTDSGRLFKISLKPQIKIDFLENQLIGLSGNQVKIWSITETKPDILWIGTDGDGVHKYITKSNFFTTIKKGNLSKGLINHNIVRAIHEDKNGNIWVGTRGNGLNYIPSSGGATRIFNRDKGLSNNAVLSLESDVNGNIWIGVDGEGIDMYETTTGKILHFPRDFINHPKVDFGFVYSICRDSYGHMWLGTSGYGLIGFSINKNENGKYILLDHKQYRSDTSKTNGFQSDVIYAIAEGSPNILWVGSRGGGLYRLNTITNKIEVFRSNPKIQNTINNDDILSLWKSNKQELWIGTSGGLNKLNLSTTPYQFTHFTENEGLPNNTIHAILEDSLQNIWLSTNKGLSKINTETSKIRNYLQSDGLQSNEYTDGASCLGKFSGLLYFGGVNGFNLFKSEQITDSHYFPRLIITEFENTNNPTETLPQNIDVSDTISLPYNQNFFRLKFTALNYHNKRKCKYAYKLENFNQNYIISDGEEKISFTNVPPGEYNFKVKCTNEDGIWSPHSRQIYFIITPPFWKTTWAYLAYICLVSIILYIIIFLILRRVRIRNQLEMERIKVQKAEELNQYKLQFFTNIAHEFRTPLTLIMAPASQLMEICDKKIAPYVKTIYNNSNRLHHLIRELIDFRKIETGHMELKIREGSLSKLISSVADAFVQYAQQNHVCLTVESFPAEIKGWFDYGILEKILLNLISNAIKYTSQEGTISVSLTLHGDNAHIKVKDTGIGISEKMKDKVFDRFFHQTNEFPKLKGSTEGAGIGLSLTKSLVEFHHGEIILDSVFGKGSCFTVVIPLNKEQYREQECQQAILIDEGRIKEKAAMEFMGLEQTLSDRSSMESSNKKSEHTLLIVDDNPQLLNLLSDILHKDYLIMQASNGLEALNILKKENISVVISDIIMPQMNGLKLCQSIKEDINTCHIPVILLTAKGELEHRIEGIEVGADSYIPKPFDPRHLKVRIHQLIKSRLRIQNELRLSPEKSPEILKGLNSRDTQFLSRMQSFVEKNLDQTDLDANQMARELAMSKTQLYRKVKAVTGFTPHGFIKHYRLKKAGHLLKETSLSVTEVIYETGFNNRTYFYRSFKEVFGTSPGNYSKS</sequence>
<evidence type="ECO:0000256" key="1">
    <source>
        <dbReference type="ARBA" id="ARBA00000085"/>
    </source>
</evidence>
<dbReference type="Gene3D" id="1.10.10.60">
    <property type="entry name" value="Homeodomain-like"/>
    <property type="match status" value="1"/>
</dbReference>
<dbReference type="GO" id="GO:0003700">
    <property type="term" value="F:DNA-binding transcription factor activity"/>
    <property type="evidence" value="ECO:0007669"/>
    <property type="project" value="InterPro"/>
</dbReference>
<dbReference type="InterPro" id="IPR003661">
    <property type="entry name" value="HisK_dim/P_dom"/>
</dbReference>
<dbReference type="InterPro" id="IPR036097">
    <property type="entry name" value="HisK_dim/P_sf"/>
</dbReference>
<evidence type="ECO:0000256" key="9">
    <source>
        <dbReference type="ARBA" id="ARBA00023015"/>
    </source>
</evidence>
<proteinExistence type="predicted"/>
<evidence type="ECO:0000313" key="17">
    <source>
        <dbReference type="Proteomes" id="UP000282985"/>
    </source>
</evidence>
<dbReference type="Gene3D" id="3.40.50.2300">
    <property type="match status" value="1"/>
</dbReference>
<evidence type="ECO:0000256" key="6">
    <source>
        <dbReference type="ARBA" id="ARBA00022777"/>
    </source>
</evidence>
<feature type="modified residue" description="4-aspartylphosphate" evidence="11">
    <location>
        <position position="1168"/>
    </location>
</feature>
<dbReference type="PRINTS" id="PR00344">
    <property type="entry name" value="BCTRLSENSOR"/>
</dbReference>
<dbReference type="Proteomes" id="UP000282985">
    <property type="component" value="Unassembled WGS sequence"/>
</dbReference>
<dbReference type="Pfam" id="PF00512">
    <property type="entry name" value="HisKA"/>
    <property type="match status" value="1"/>
</dbReference>
<dbReference type="CDD" id="cd00075">
    <property type="entry name" value="HATPase"/>
    <property type="match status" value="1"/>
</dbReference>
<dbReference type="InterPro" id="IPR011110">
    <property type="entry name" value="Reg_prop"/>
</dbReference>
<name>A0A434AU74_9BACT</name>
<dbReference type="EC" id="2.7.13.3" evidence="2"/>
<keyword evidence="17" id="KW-1185">Reference proteome</keyword>
<dbReference type="Gene3D" id="1.10.287.130">
    <property type="match status" value="1"/>
</dbReference>
<dbReference type="SMART" id="SM00388">
    <property type="entry name" value="HisKA"/>
    <property type="match status" value="1"/>
</dbReference>
<organism evidence="16 17">
    <name type="scientific">Ancylomarina longa</name>
    <dbReference type="NCBI Taxonomy" id="2487017"/>
    <lineage>
        <taxon>Bacteria</taxon>
        <taxon>Pseudomonadati</taxon>
        <taxon>Bacteroidota</taxon>
        <taxon>Bacteroidia</taxon>
        <taxon>Marinilabiliales</taxon>
        <taxon>Marinifilaceae</taxon>
        <taxon>Ancylomarina</taxon>
    </lineage>
</organism>
<evidence type="ECO:0000259" key="14">
    <source>
        <dbReference type="PROSITE" id="PS50109"/>
    </source>
</evidence>
<evidence type="ECO:0000259" key="13">
    <source>
        <dbReference type="PROSITE" id="PS01124"/>
    </source>
</evidence>
<dbReference type="InterPro" id="IPR011006">
    <property type="entry name" value="CheY-like_superfamily"/>
</dbReference>
<dbReference type="Gene3D" id="3.30.565.10">
    <property type="entry name" value="Histidine kinase-like ATPase, C-terminal domain"/>
    <property type="match status" value="1"/>
</dbReference>
<feature type="domain" description="Response regulatory" evidence="15">
    <location>
        <begin position="1120"/>
        <end position="1235"/>
    </location>
</feature>
<dbReference type="InterPro" id="IPR005467">
    <property type="entry name" value="His_kinase_dom"/>
</dbReference>
<dbReference type="InterPro" id="IPR013783">
    <property type="entry name" value="Ig-like_fold"/>
</dbReference>
<evidence type="ECO:0000256" key="12">
    <source>
        <dbReference type="SAM" id="Phobius"/>
    </source>
</evidence>
<evidence type="ECO:0000256" key="7">
    <source>
        <dbReference type="ARBA" id="ARBA00022840"/>
    </source>
</evidence>